<keyword evidence="18" id="KW-1185">Reference proteome</keyword>
<protein>
    <recommendedName>
        <fullName evidence="16">EXPERA domain-containing protein</fullName>
    </recommendedName>
</protein>
<dbReference type="PROSITE" id="PS51751">
    <property type="entry name" value="EXPERA"/>
    <property type="match status" value="1"/>
</dbReference>
<dbReference type="OrthoDB" id="58557at2759"/>
<evidence type="ECO:0000256" key="9">
    <source>
        <dbReference type="ARBA" id="ARBA00023136"/>
    </source>
</evidence>
<keyword evidence="5" id="KW-0752">Steroid biosynthesis</keyword>
<comment type="caution">
    <text evidence="17">The sequence shown here is derived from an EMBL/GenBank/DDBJ whole genome shotgun (WGS) entry which is preliminary data.</text>
</comment>
<dbReference type="Pfam" id="PF05241">
    <property type="entry name" value="EBP"/>
    <property type="match status" value="1"/>
</dbReference>
<keyword evidence="12" id="KW-0413">Isomerase</keyword>
<keyword evidence="4 13" id="KW-0812">Transmembrane</keyword>
<feature type="region of interest" description="Disordered" evidence="14">
    <location>
        <begin position="46"/>
        <end position="71"/>
    </location>
</feature>
<evidence type="ECO:0000256" key="15">
    <source>
        <dbReference type="SAM" id="Phobius"/>
    </source>
</evidence>
<dbReference type="PANTHER" id="PTHR14207:SF0">
    <property type="entry name" value="3-BETA-HYDROXYSTEROID-DELTA(8),DELTA(7)-ISOMERASE"/>
    <property type="match status" value="1"/>
</dbReference>
<evidence type="ECO:0000256" key="13">
    <source>
        <dbReference type="PROSITE-ProRule" id="PRU01087"/>
    </source>
</evidence>
<proteinExistence type="inferred from homology"/>
<keyword evidence="8" id="KW-0443">Lipid metabolism</keyword>
<sequence>MTTHCACVSTAVPRDDSLRLRFYAGADVSSRLRLDGGDALRLNTPAPPTTVLSAPPPTQTKGFTAPASTRREPHCESLRRRPCRSQWTQCACVLPAMNLSRLNTPASLRHCRHFGMHMRKEYAKGDSRYVIADNFTVCMETVTAWTWGPLSLWTVIAFLQHRPERFVLQLVVSLGQLYGDVLYFYTAYREGFSHSWVGHPLYFWFYFIFLNSLWIVIPGVLLLDACTHLSRAQRLADREVSGPAGKDKTT</sequence>
<keyword evidence="3" id="KW-0444">Lipid biosynthesis</keyword>
<keyword evidence="11" id="KW-0753">Steroid metabolism</keyword>
<keyword evidence="7" id="KW-0756">Sterol biosynthesis</keyword>
<evidence type="ECO:0000256" key="2">
    <source>
        <dbReference type="ARBA" id="ARBA00008337"/>
    </source>
</evidence>
<evidence type="ECO:0000256" key="11">
    <source>
        <dbReference type="ARBA" id="ARBA00023221"/>
    </source>
</evidence>
<name>A0A401RG23_CHIPU</name>
<evidence type="ECO:0000256" key="7">
    <source>
        <dbReference type="ARBA" id="ARBA00023011"/>
    </source>
</evidence>
<dbReference type="AlphaFoldDB" id="A0A401RG23"/>
<dbReference type="GO" id="GO:0047750">
    <property type="term" value="F:cholestenol delta-isomerase activity"/>
    <property type="evidence" value="ECO:0007669"/>
    <property type="project" value="InterPro"/>
</dbReference>
<dbReference type="GO" id="GO:0005783">
    <property type="term" value="C:endoplasmic reticulum"/>
    <property type="evidence" value="ECO:0007669"/>
    <property type="project" value="TreeGrafter"/>
</dbReference>
<evidence type="ECO:0000259" key="16">
    <source>
        <dbReference type="PROSITE" id="PS51751"/>
    </source>
</evidence>
<reference evidence="17 18" key="1">
    <citation type="journal article" date="2018" name="Nat. Ecol. Evol.">
        <title>Shark genomes provide insights into elasmobranch evolution and the origin of vertebrates.</title>
        <authorList>
            <person name="Hara Y"/>
            <person name="Yamaguchi K"/>
            <person name="Onimaru K"/>
            <person name="Kadota M"/>
            <person name="Koyanagi M"/>
            <person name="Keeley SD"/>
            <person name="Tatsumi K"/>
            <person name="Tanaka K"/>
            <person name="Motone F"/>
            <person name="Kageyama Y"/>
            <person name="Nozu R"/>
            <person name="Adachi N"/>
            <person name="Nishimura O"/>
            <person name="Nakagawa R"/>
            <person name="Tanegashima C"/>
            <person name="Kiyatake I"/>
            <person name="Matsumoto R"/>
            <person name="Murakumo K"/>
            <person name="Nishida K"/>
            <person name="Terakita A"/>
            <person name="Kuratani S"/>
            <person name="Sato K"/>
            <person name="Hyodo S Kuraku.S."/>
        </authorList>
    </citation>
    <scope>NUCLEOTIDE SEQUENCE [LARGE SCALE GENOMIC DNA]</scope>
</reference>
<evidence type="ECO:0000256" key="14">
    <source>
        <dbReference type="SAM" id="MobiDB-lite"/>
    </source>
</evidence>
<comment type="subcellular location">
    <subcellularLocation>
        <location evidence="1">Membrane</location>
        <topology evidence="1">Multi-pass membrane protein</topology>
    </subcellularLocation>
</comment>
<keyword evidence="6 13" id="KW-1133">Transmembrane helix</keyword>
<keyword evidence="10" id="KW-1207">Sterol metabolism</keyword>
<evidence type="ECO:0000256" key="6">
    <source>
        <dbReference type="ARBA" id="ARBA00022989"/>
    </source>
</evidence>
<evidence type="ECO:0000256" key="1">
    <source>
        <dbReference type="ARBA" id="ARBA00004141"/>
    </source>
</evidence>
<dbReference type="GO" id="GO:0016020">
    <property type="term" value="C:membrane"/>
    <property type="evidence" value="ECO:0007669"/>
    <property type="project" value="UniProtKB-SubCell"/>
</dbReference>
<evidence type="ECO:0000256" key="12">
    <source>
        <dbReference type="ARBA" id="ARBA00023235"/>
    </source>
</evidence>
<dbReference type="GO" id="GO:0000247">
    <property type="term" value="F:C-8 sterol isomerase activity"/>
    <property type="evidence" value="ECO:0007669"/>
    <property type="project" value="TreeGrafter"/>
</dbReference>
<keyword evidence="9 13" id="KW-0472">Membrane</keyword>
<dbReference type="STRING" id="137246.A0A401RG23"/>
<organism evidence="17 18">
    <name type="scientific">Chiloscyllium punctatum</name>
    <name type="common">Brownbanded bambooshark</name>
    <name type="synonym">Hemiscyllium punctatum</name>
    <dbReference type="NCBI Taxonomy" id="137246"/>
    <lineage>
        <taxon>Eukaryota</taxon>
        <taxon>Metazoa</taxon>
        <taxon>Chordata</taxon>
        <taxon>Craniata</taxon>
        <taxon>Vertebrata</taxon>
        <taxon>Chondrichthyes</taxon>
        <taxon>Elasmobranchii</taxon>
        <taxon>Galeomorphii</taxon>
        <taxon>Galeoidea</taxon>
        <taxon>Orectolobiformes</taxon>
        <taxon>Hemiscylliidae</taxon>
        <taxon>Chiloscyllium</taxon>
    </lineage>
</organism>
<accession>A0A401RG23</accession>
<dbReference type="EMBL" id="BEZZ01005358">
    <property type="protein sequence ID" value="GCC17093.1"/>
    <property type="molecule type" value="Genomic_DNA"/>
</dbReference>
<feature type="domain" description="EXPERA" evidence="16">
    <location>
        <begin position="79"/>
        <end position="222"/>
    </location>
</feature>
<evidence type="ECO:0000256" key="10">
    <source>
        <dbReference type="ARBA" id="ARBA00023166"/>
    </source>
</evidence>
<evidence type="ECO:0000256" key="4">
    <source>
        <dbReference type="ARBA" id="ARBA00022692"/>
    </source>
</evidence>
<evidence type="ECO:0000256" key="8">
    <source>
        <dbReference type="ARBA" id="ARBA00023098"/>
    </source>
</evidence>
<dbReference type="PANTHER" id="PTHR14207">
    <property type="entry name" value="STEROL ISOMERASE"/>
    <property type="match status" value="1"/>
</dbReference>
<evidence type="ECO:0000256" key="3">
    <source>
        <dbReference type="ARBA" id="ARBA00022516"/>
    </source>
</evidence>
<dbReference type="InterPro" id="IPR007905">
    <property type="entry name" value="EBP"/>
</dbReference>
<dbReference type="GO" id="GO:0006695">
    <property type="term" value="P:cholesterol biosynthetic process"/>
    <property type="evidence" value="ECO:0007669"/>
    <property type="project" value="TreeGrafter"/>
</dbReference>
<dbReference type="InterPro" id="IPR033118">
    <property type="entry name" value="EXPERA"/>
</dbReference>
<comment type="similarity">
    <text evidence="2">Belongs to the EBP family.</text>
</comment>
<gene>
    <name evidence="17" type="ORF">chiPu_0021956</name>
</gene>
<evidence type="ECO:0000313" key="18">
    <source>
        <dbReference type="Proteomes" id="UP000287033"/>
    </source>
</evidence>
<dbReference type="GO" id="GO:0004769">
    <property type="term" value="F:steroid Delta-isomerase activity"/>
    <property type="evidence" value="ECO:0007669"/>
    <property type="project" value="TreeGrafter"/>
</dbReference>
<dbReference type="Proteomes" id="UP000287033">
    <property type="component" value="Unassembled WGS sequence"/>
</dbReference>
<feature type="transmembrane region" description="Helical" evidence="15">
    <location>
        <begin position="166"/>
        <end position="186"/>
    </location>
</feature>
<dbReference type="OMA" id="REPHCES"/>
<feature type="transmembrane region" description="Helical" evidence="15">
    <location>
        <begin position="201"/>
        <end position="223"/>
    </location>
</feature>
<evidence type="ECO:0000256" key="5">
    <source>
        <dbReference type="ARBA" id="ARBA00022955"/>
    </source>
</evidence>
<evidence type="ECO:0000313" key="17">
    <source>
        <dbReference type="EMBL" id="GCC17093.1"/>
    </source>
</evidence>